<dbReference type="Pfam" id="PF13470">
    <property type="entry name" value="PIN_3"/>
    <property type="match status" value="1"/>
</dbReference>
<feature type="domain" description="PIN" evidence="1">
    <location>
        <begin position="11"/>
        <end position="118"/>
    </location>
</feature>
<feature type="domain" description="VapC50 C-terminal" evidence="2">
    <location>
        <begin position="136"/>
        <end position="190"/>
    </location>
</feature>
<organism evidence="3 4">
    <name type="scientific">Ideonella azotifigens</name>
    <dbReference type="NCBI Taxonomy" id="513160"/>
    <lineage>
        <taxon>Bacteria</taxon>
        <taxon>Pseudomonadati</taxon>
        <taxon>Pseudomonadota</taxon>
        <taxon>Betaproteobacteria</taxon>
        <taxon>Burkholderiales</taxon>
        <taxon>Sphaerotilaceae</taxon>
        <taxon>Ideonella</taxon>
    </lineage>
</organism>
<keyword evidence="4" id="KW-1185">Reference proteome</keyword>
<proteinExistence type="predicted"/>
<dbReference type="EMBL" id="BAAAEW010000022">
    <property type="protein sequence ID" value="GAA0756258.1"/>
    <property type="molecule type" value="Genomic_DNA"/>
</dbReference>
<dbReference type="InterPro" id="IPR002716">
    <property type="entry name" value="PIN_dom"/>
</dbReference>
<gene>
    <name evidence="3" type="ORF">GCM10009107_34570</name>
</gene>
<dbReference type="Pfam" id="PF26343">
    <property type="entry name" value="VapC50_C"/>
    <property type="match status" value="1"/>
</dbReference>
<dbReference type="Proteomes" id="UP001500279">
    <property type="component" value="Unassembled WGS sequence"/>
</dbReference>
<dbReference type="InterPro" id="IPR058652">
    <property type="entry name" value="VapC50_C"/>
</dbReference>
<comment type="caution">
    <text evidence="3">The sequence shown here is derived from an EMBL/GenBank/DDBJ whole genome shotgun (WGS) entry which is preliminary data.</text>
</comment>
<evidence type="ECO:0000259" key="1">
    <source>
        <dbReference type="Pfam" id="PF13470"/>
    </source>
</evidence>
<evidence type="ECO:0000313" key="3">
    <source>
        <dbReference type="EMBL" id="GAA0756258.1"/>
    </source>
</evidence>
<dbReference type="RefSeq" id="WP_141287893.1">
    <property type="nucleotide sequence ID" value="NZ_BAAAEW010000022.1"/>
</dbReference>
<evidence type="ECO:0000259" key="2">
    <source>
        <dbReference type="Pfam" id="PF26343"/>
    </source>
</evidence>
<protein>
    <submittedName>
        <fullName evidence="3">PIN domain-containing protein</fullName>
    </submittedName>
</protein>
<name>A0ABN1K6D7_9BURK</name>
<evidence type="ECO:0000313" key="4">
    <source>
        <dbReference type="Proteomes" id="UP001500279"/>
    </source>
</evidence>
<reference evidence="3 4" key="1">
    <citation type="journal article" date="2019" name="Int. J. Syst. Evol. Microbiol.">
        <title>The Global Catalogue of Microorganisms (GCM) 10K type strain sequencing project: providing services to taxonomists for standard genome sequencing and annotation.</title>
        <authorList>
            <consortium name="The Broad Institute Genomics Platform"/>
            <consortium name="The Broad Institute Genome Sequencing Center for Infectious Disease"/>
            <person name="Wu L."/>
            <person name="Ma J."/>
        </authorList>
    </citation>
    <scope>NUCLEOTIDE SEQUENCE [LARGE SCALE GENOMIC DNA]</scope>
    <source>
        <strain evidence="3 4">JCM 15503</strain>
    </source>
</reference>
<sequence>MVIAPTRLAPVILDACVMYPIVISDALLTLATAGLLVPKWTAQIDAEWTRNLARDNGKPAGFYDRRRDAARRAVPDWEVPAAQWTPHLDGLRLPDPGDRHVLAAAIAAAASCIVTANLKDFPQQLLNVHGIRAVHPDDFLVQLLATHAAQALAAFKIQRTRLANPPLTPEEFATAFARAGLGKTAERLRESAALI</sequence>
<accession>A0ABN1K6D7</accession>